<sequence>MTWLQAMLEIEEKIMWIELLFFVVFFVQIILISYYYPKKIKQRMDYVFEHCPVESYGKMYPKGFESALKGKFTFSLVSNVILVLGLIVFVAASIFIFKGGAKLENFNFLPLAYGMLQGVPFFILELSGFKQFKQMREANHASKRTAELNPRSLFTFITPLKLASAVSACALCIYLILMFNDFIFNATVITLFVSLTLCNSLFLGLGYKIIHGKKLDPHQSAKDRHIATEVALGSFISVSIMVSIFFIFNQSVREYSLDIWEPMFNSIYWVLVMLLSTGQVLLRVKLHDIDFDVYKTPTPSEPATTNK</sequence>
<feature type="transmembrane region" description="Helical" evidence="1">
    <location>
        <begin position="108"/>
        <end position="126"/>
    </location>
</feature>
<dbReference type="EMBL" id="JAKGAS010000010">
    <property type="protein sequence ID" value="MCF2949760.1"/>
    <property type="molecule type" value="Genomic_DNA"/>
</dbReference>
<feature type="transmembrane region" description="Helical" evidence="1">
    <location>
        <begin position="72"/>
        <end position="96"/>
    </location>
</feature>
<evidence type="ECO:0000313" key="2">
    <source>
        <dbReference type="EMBL" id="MCF2949760.1"/>
    </source>
</evidence>
<keyword evidence="1" id="KW-1133">Transmembrane helix</keyword>
<feature type="transmembrane region" description="Helical" evidence="1">
    <location>
        <begin position="153"/>
        <end position="176"/>
    </location>
</feature>
<comment type="caution">
    <text evidence="2">The sequence shown here is derived from an EMBL/GenBank/DDBJ whole genome shotgun (WGS) entry which is preliminary data.</text>
</comment>
<feature type="transmembrane region" description="Helical" evidence="1">
    <location>
        <begin position="267"/>
        <end position="286"/>
    </location>
</feature>
<feature type="transmembrane region" description="Helical" evidence="1">
    <location>
        <begin position="14"/>
        <end position="36"/>
    </location>
</feature>
<feature type="transmembrane region" description="Helical" evidence="1">
    <location>
        <begin position="226"/>
        <end position="247"/>
    </location>
</feature>
<reference evidence="2 3" key="1">
    <citation type="submission" date="2022-01" db="EMBL/GenBank/DDBJ databases">
        <title>Paraglaciecola sp. G1-23.</title>
        <authorList>
            <person name="Jin M.S."/>
            <person name="Han D.M."/>
            <person name="Kim H.M."/>
            <person name="Jeon C.O."/>
        </authorList>
    </citation>
    <scope>NUCLEOTIDE SEQUENCE [LARGE SCALE GENOMIC DNA]</scope>
    <source>
        <strain evidence="2 3">G1-23</strain>
    </source>
</reference>
<dbReference type="RefSeq" id="WP_235313862.1">
    <property type="nucleotide sequence ID" value="NZ_JAKGAS010000010.1"/>
</dbReference>
<proteinExistence type="predicted"/>
<keyword evidence="3" id="KW-1185">Reference proteome</keyword>
<accession>A0ABS9D9X4</accession>
<name>A0ABS9D9X4_9ALTE</name>
<feature type="transmembrane region" description="Helical" evidence="1">
    <location>
        <begin position="182"/>
        <end position="205"/>
    </location>
</feature>
<keyword evidence="1" id="KW-0472">Membrane</keyword>
<evidence type="ECO:0000256" key="1">
    <source>
        <dbReference type="SAM" id="Phobius"/>
    </source>
</evidence>
<dbReference type="Proteomes" id="UP001521137">
    <property type="component" value="Unassembled WGS sequence"/>
</dbReference>
<protein>
    <submittedName>
        <fullName evidence="2">Uncharacterized protein</fullName>
    </submittedName>
</protein>
<evidence type="ECO:0000313" key="3">
    <source>
        <dbReference type="Proteomes" id="UP001521137"/>
    </source>
</evidence>
<gene>
    <name evidence="2" type="ORF">L0668_16700</name>
</gene>
<organism evidence="2 3">
    <name type="scientific">Paraglaciecola algarum</name>
    <dbReference type="NCBI Taxonomy" id="3050085"/>
    <lineage>
        <taxon>Bacteria</taxon>
        <taxon>Pseudomonadati</taxon>
        <taxon>Pseudomonadota</taxon>
        <taxon>Gammaproteobacteria</taxon>
        <taxon>Alteromonadales</taxon>
        <taxon>Alteromonadaceae</taxon>
        <taxon>Paraglaciecola</taxon>
    </lineage>
</organism>
<keyword evidence="1" id="KW-0812">Transmembrane</keyword>